<dbReference type="InterPro" id="IPR011990">
    <property type="entry name" value="TPR-like_helical_dom_sf"/>
</dbReference>
<name>A0A926NA31_9BACL</name>
<feature type="repeat" description="TPR" evidence="1">
    <location>
        <begin position="331"/>
        <end position="364"/>
    </location>
</feature>
<keyword evidence="3" id="KW-1185">Reference proteome</keyword>
<proteinExistence type="predicted"/>
<dbReference type="RefSeq" id="WP_191141903.1">
    <property type="nucleotide sequence ID" value="NZ_JACXAH010000008.1"/>
</dbReference>
<dbReference type="EMBL" id="JACXAH010000008">
    <property type="protein sequence ID" value="MBD1372222.1"/>
    <property type="molecule type" value="Genomic_DNA"/>
</dbReference>
<protein>
    <submittedName>
        <fullName evidence="2">Tetratricopeptide repeat protein</fullName>
    </submittedName>
</protein>
<accession>A0A926NA31</accession>
<dbReference type="InterPro" id="IPR001387">
    <property type="entry name" value="Cro/C1-type_HTH"/>
</dbReference>
<dbReference type="Pfam" id="PF13424">
    <property type="entry name" value="TPR_12"/>
    <property type="match status" value="1"/>
</dbReference>
<dbReference type="Pfam" id="PF13181">
    <property type="entry name" value="TPR_8"/>
    <property type="match status" value="1"/>
</dbReference>
<dbReference type="AlphaFoldDB" id="A0A926NA31"/>
<sequence>MHIENLHYVGKLCKERRKALKKRQVDLVDECLSQSDISKIENGVPLSVEKYDTYMKKLQVEIKQTPTEIKEATDEQIDLCERPAFLDLVVAEHYIDFVSPSQGLKQLRGVTLSNHDRLKPYHLYLHGKYYLSKKNYTKAAKQFWLTINCVKKDEKNFMHTNFIACAYHQLSRIEYYLNRFKSAIEFSRQAEALFALDGERSYYLDFILISRVTYLKKLNRRADMQQLLNELKSKPSHPDQIVNSNSKEAILNHYEIQAYMFMESEKYKDALSLAFAGIDLARIDRMYNRSFELWTTLGNIYTKKELLQLAETCFLAALSLHRYIVDDYLFAYVYTQLGILYNKQKKGEKAKEVLLEAVQFSRRSKDSYLEAEALLILGKTYHIEGLHKKAIPLLKQGLEITEIHFYSDLQRKILIELGTIDDPDSQKYVNKFFESYVESHMN</sequence>
<reference evidence="2" key="1">
    <citation type="submission" date="2020-09" db="EMBL/GenBank/DDBJ databases">
        <title>A novel bacterium of genus Hazenella, isolated from South China Sea.</title>
        <authorList>
            <person name="Huang H."/>
            <person name="Mo K."/>
            <person name="Hu Y."/>
        </authorList>
    </citation>
    <scope>NUCLEOTIDE SEQUENCE</scope>
    <source>
        <strain evidence="2">IB182357</strain>
    </source>
</reference>
<dbReference type="CDD" id="cd00093">
    <property type="entry name" value="HTH_XRE"/>
    <property type="match status" value="1"/>
</dbReference>
<dbReference type="Gene3D" id="1.25.40.10">
    <property type="entry name" value="Tetratricopeptide repeat domain"/>
    <property type="match status" value="1"/>
</dbReference>
<gene>
    <name evidence="2" type="ORF">IC620_07575</name>
</gene>
<dbReference type="SMART" id="SM00028">
    <property type="entry name" value="TPR"/>
    <property type="match status" value="5"/>
</dbReference>
<dbReference type="Proteomes" id="UP000661691">
    <property type="component" value="Unassembled WGS sequence"/>
</dbReference>
<dbReference type="SUPFAM" id="SSF48452">
    <property type="entry name" value="TPR-like"/>
    <property type="match status" value="2"/>
</dbReference>
<comment type="caution">
    <text evidence="2">The sequence shown here is derived from an EMBL/GenBank/DDBJ whole genome shotgun (WGS) entry which is preliminary data.</text>
</comment>
<dbReference type="PROSITE" id="PS50005">
    <property type="entry name" value="TPR"/>
    <property type="match status" value="1"/>
</dbReference>
<keyword evidence="1" id="KW-0802">TPR repeat</keyword>
<evidence type="ECO:0000313" key="2">
    <source>
        <dbReference type="EMBL" id="MBD1372222.1"/>
    </source>
</evidence>
<evidence type="ECO:0000256" key="1">
    <source>
        <dbReference type="PROSITE-ProRule" id="PRU00339"/>
    </source>
</evidence>
<organism evidence="2 3">
    <name type="scientific">Polycladospora coralii</name>
    <dbReference type="NCBI Taxonomy" id="2771432"/>
    <lineage>
        <taxon>Bacteria</taxon>
        <taxon>Bacillati</taxon>
        <taxon>Bacillota</taxon>
        <taxon>Bacilli</taxon>
        <taxon>Bacillales</taxon>
        <taxon>Thermoactinomycetaceae</taxon>
        <taxon>Polycladospora</taxon>
    </lineage>
</organism>
<evidence type="ECO:0000313" key="3">
    <source>
        <dbReference type="Proteomes" id="UP000661691"/>
    </source>
</evidence>
<dbReference type="InterPro" id="IPR019734">
    <property type="entry name" value="TPR_rpt"/>
</dbReference>